<keyword evidence="14" id="KW-1185">Reference proteome</keyword>
<dbReference type="Gene3D" id="1.10.8.430">
    <property type="entry name" value="Helical domain of apoptotic protease-activating factors"/>
    <property type="match status" value="2"/>
</dbReference>
<dbReference type="FunFam" id="1.10.10.10:FF:000322">
    <property type="entry name" value="Probable disease resistance protein At1g63360"/>
    <property type="match status" value="1"/>
</dbReference>
<feature type="region of interest" description="Disordered" evidence="11">
    <location>
        <begin position="1087"/>
        <end position="1106"/>
    </location>
</feature>
<dbReference type="InterPro" id="IPR032675">
    <property type="entry name" value="LRR_dom_sf"/>
</dbReference>
<evidence type="ECO:0000259" key="12">
    <source>
        <dbReference type="PROSITE" id="PS50808"/>
    </source>
</evidence>
<gene>
    <name evidence="13" type="ORF">CRG98_042905</name>
</gene>
<dbReference type="GO" id="GO:0008270">
    <property type="term" value="F:zinc ion binding"/>
    <property type="evidence" value="ECO:0007669"/>
    <property type="project" value="UniProtKB-KW"/>
</dbReference>
<keyword evidence="8" id="KW-0862">Zinc</keyword>
<feature type="compositionally biased region" description="Basic and acidic residues" evidence="11">
    <location>
        <begin position="49"/>
        <end position="61"/>
    </location>
</feature>
<evidence type="ECO:0000256" key="7">
    <source>
        <dbReference type="ARBA" id="ARBA00022821"/>
    </source>
</evidence>
<evidence type="ECO:0000256" key="11">
    <source>
        <dbReference type="SAM" id="MobiDB-lite"/>
    </source>
</evidence>
<dbReference type="Gene3D" id="3.80.10.10">
    <property type="entry name" value="Ribonuclease Inhibitor"/>
    <property type="match status" value="2"/>
</dbReference>
<evidence type="ECO:0000256" key="2">
    <source>
        <dbReference type="ARBA" id="ARBA00022614"/>
    </source>
</evidence>
<sequence>MPNEGEAKDRWKCKFCHKLFSGGASRIKAHLGKVEGKGIKVCESEVDEATKKEANEALEKSTKRRKVDAGTNSAQVNPHQVVADLRITLPSPGQSNPNAPMPLQQSPDPIHLMGLPLLFASRDNLDDISYSHSIFGDSSANLLREVCGGAEVEGPSNAHVYNSERSSIPCSSFVTEAADRSSWPEHSTPQLEDLPPLQEDQWSLYVQELQVENANALSLEIQSVQPDGHVLLPENVQLSLPESTQNVPPWVILEVNSCGDNPVQDEPDLVVEVREANSIMLEQTNHFDPMRIDPDPNNEDNGDSASVLPSSTPNSFARETTQLSKDCSIHELQNKIARALKVPNLFKDVDEGMRPTLLFNHLKEKKKCLVILDDMWQHFELADVGIPVKRDGVRLTLGSDLPPSRKLVAEDIVKDCEGLPLAIVVMAGSMRGEVEDHVWEATLENLKRPGILEQSMKENVFPILVHSYNRLDKKKQLCFLTCALYPEDWSIPRQELIELCIDEGVIHEDRRRKMYNEGHRLLDELEKACLLEPYSERDREVRMHDVIRDMALHIMNANNGPCMGKSGLGLEDVPDDEEWLPNLQKMQELKVIDLRRTRITEVPKSVMNLKKLNALVLNLCSQLSRIPSLAKLTSLRKLDLQGCINIKEVPNGLGMLVNLTYLCLRGTRIERIPDGVVCKLKKLQHLEADYIAVKGEEVGKLRKLEALRCRFENKNELNEYTLRATTIESYRLIIGARTDLGYWRGVFTYDEDNLNFYKVIIMDEGEYKIRETCHFPRDVKALWIRGYGGTWNISIFTELEELEALRITGCNEVSALGGNGGQSEEPEGQLEERTSRPPPGEHCPNLKVLQISRCPKLKHLLVPKHNCNLYLKKLEKLLIYHYEELESITGAPGAPTDEEESPTSSKSPLPPDAFSQLKSIEIGSCPKMKNGVGPELLPLLHNLQSISIGMASNMEETIAVSSLSPPPPPLLVAMSALQLPLLREIFVEGCDKMKRVLTLELFMLLPNLQTIIVHDCKEMKEVIGGQELDHGATSGLFLSPIPVTSPGDQLSTRKLTLELYRLEELESICSWTGLRDLIHVIQNDDQDVLSPSSPANPQHAAEQQDMLAPASVHEQVLNTGGDNLGLQSTLLPNSPDLPRERPQEDAMQVDQDPCSERDQCAGAAFPQPSIELTRDAPDSGGDAILAPGLVGQVFDRVLNEIMNYHTSDIVLQQHNSHTEPSTSCHANHQHAVVQQDIPASNSIHELVVNVSGENSRGMLPNCPDLPEECHQADAMEVDQDPCSERDQCAGAAFPQPSIELTRDAPDSGGDAILAPGLVGQVFDRVLNEIMNYHTSDIVLQQHNSHTEPSTSCHANHQHAVVQQDIPASNSIHELVVNVSGENSRGMLPNCPDLPEECHQADAMEVDQDPFLVLELVGQESNRIVNEIWNHIRKDDILHVGIYGMPGVGKTTTVMHLYNKVHASAAFNNVFRVAVSKHCSIHELQNKITLAVEVPNLFKDVDEVRRSTLSNHLSKKRKSPIILDDMWQHFEIKEVRIPVMKDGIQLLLTARDRGVCEKMLCQQTITVQTLSEEEALMLFVGTLGNDLSLSRELIAKSILEECNGLPLAIIVMAEA</sequence>
<feature type="region of interest" description="Disordered" evidence="11">
    <location>
        <begin position="816"/>
        <end position="843"/>
    </location>
</feature>
<evidence type="ECO:0000313" key="14">
    <source>
        <dbReference type="Proteomes" id="UP000233551"/>
    </source>
</evidence>
<comment type="similarity">
    <text evidence="1">Belongs to the disease resistance NB-LRR family.</text>
</comment>
<dbReference type="PRINTS" id="PR00364">
    <property type="entry name" value="DISEASERSIST"/>
</dbReference>
<dbReference type="InterPro" id="IPR036388">
    <property type="entry name" value="WH-like_DNA-bd_sf"/>
</dbReference>
<reference evidence="13 14" key="1">
    <citation type="submission" date="2017-11" db="EMBL/GenBank/DDBJ databases">
        <title>De-novo sequencing of pomegranate (Punica granatum L.) genome.</title>
        <authorList>
            <person name="Akparov Z."/>
            <person name="Amiraslanov A."/>
            <person name="Hajiyeva S."/>
            <person name="Abbasov M."/>
            <person name="Kaur K."/>
            <person name="Hamwieh A."/>
            <person name="Solovyev V."/>
            <person name="Salamov A."/>
            <person name="Braich B."/>
            <person name="Kosarev P."/>
            <person name="Mahmoud A."/>
            <person name="Hajiyev E."/>
            <person name="Babayeva S."/>
            <person name="Izzatullayeva V."/>
            <person name="Mammadov A."/>
            <person name="Mammadov A."/>
            <person name="Sharifova S."/>
            <person name="Ojaghi J."/>
            <person name="Eynullazada K."/>
            <person name="Bayramov B."/>
            <person name="Abdulazimova A."/>
            <person name="Shahmuradov I."/>
        </authorList>
    </citation>
    <scope>NUCLEOTIDE SEQUENCE [LARGE SCALE GENOMIC DNA]</scope>
    <source>
        <strain evidence="14">cv. AG2017</strain>
        <tissue evidence="13">Leaf</tissue>
    </source>
</reference>
<evidence type="ECO:0000256" key="6">
    <source>
        <dbReference type="ARBA" id="ARBA00022771"/>
    </source>
</evidence>
<feature type="region of interest" description="Disordered" evidence="11">
    <location>
        <begin position="890"/>
        <end position="912"/>
    </location>
</feature>
<evidence type="ECO:0000256" key="1">
    <source>
        <dbReference type="ARBA" id="ARBA00008894"/>
    </source>
</evidence>
<dbReference type="GO" id="GO:0043531">
    <property type="term" value="F:ADP binding"/>
    <property type="evidence" value="ECO:0007669"/>
    <property type="project" value="InterPro"/>
</dbReference>
<keyword evidence="4" id="KW-0677">Repeat</keyword>
<dbReference type="PROSITE" id="PS50808">
    <property type="entry name" value="ZF_BED"/>
    <property type="match status" value="1"/>
</dbReference>
<keyword evidence="5" id="KW-0547">Nucleotide-binding</keyword>
<evidence type="ECO:0000256" key="10">
    <source>
        <dbReference type="PROSITE-ProRule" id="PRU00027"/>
    </source>
</evidence>
<dbReference type="SUPFAM" id="SSF52058">
    <property type="entry name" value="L domain-like"/>
    <property type="match status" value="1"/>
</dbReference>
<dbReference type="Gene3D" id="3.40.50.300">
    <property type="entry name" value="P-loop containing nucleotide triphosphate hydrolases"/>
    <property type="match status" value="1"/>
</dbReference>
<keyword evidence="9" id="KW-0067">ATP-binding</keyword>
<dbReference type="GO" id="GO:0005524">
    <property type="term" value="F:ATP binding"/>
    <property type="evidence" value="ECO:0007669"/>
    <property type="project" value="UniProtKB-KW"/>
</dbReference>
<evidence type="ECO:0000256" key="9">
    <source>
        <dbReference type="ARBA" id="ARBA00022840"/>
    </source>
</evidence>
<evidence type="ECO:0000256" key="5">
    <source>
        <dbReference type="ARBA" id="ARBA00022741"/>
    </source>
</evidence>
<evidence type="ECO:0000256" key="4">
    <source>
        <dbReference type="ARBA" id="ARBA00022737"/>
    </source>
</evidence>
<dbReference type="Gene3D" id="1.10.10.10">
    <property type="entry name" value="Winged helix-like DNA-binding domain superfamily/Winged helix DNA-binding domain"/>
    <property type="match status" value="1"/>
</dbReference>
<evidence type="ECO:0000313" key="13">
    <source>
        <dbReference type="EMBL" id="PKI36700.1"/>
    </source>
</evidence>
<dbReference type="Proteomes" id="UP000233551">
    <property type="component" value="Unassembled WGS sequence"/>
</dbReference>
<dbReference type="PANTHER" id="PTHR33463">
    <property type="entry name" value="NB-ARC DOMAIN-CONTAINING PROTEIN-RELATED"/>
    <property type="match status" value="1"/>
</dbReference>
<dbReference type="Pfam" id="PF00931">
    <property type="entry name" value="NB-ARC"/>
    <property type="match status" value="2"/>
</dbReference>
<dbReference type="STRING" id="22663.A0A2I0HYU2"/>
<dbReference type="GO" id="GO:0003677">
    <property type="term" value="F:DNA binding"/>
    <property type="evidence" value="ECO:0007669"/>
    <property type="project" value="InterPro"/>
</dbReference>
<dbReference type="InterPro" id="IPR055414">
    <property type="entry name" value="LRR_R13L4/SHOC2-like"/>
</dbReference>
<accession>A0A2I0HYU2</accession>
<dbReference type="PANTHER" id="PTHR33463:SF209">
    <property type="entry name" value="DISEASE RESISTANCE PROTEIN RPS2-LIKE"/>
    <property type="match status" value="1"/>
</dbReference>
<keyword evidence="7" id="KW-0611">Plant defense</keyword>
<feature type="domain" description="BED-type" evidence="12">
    <location>
        <begin position="1"/>
        <end position="49"/>
    </location>
</feature>
<dbReference type="Pfam" id="PF23598">
    <property type="entry name" value="LRR_14"/>
    <property type="match status" value="1"/>
</dbReference>
<feature type="region of interest" description="Disordered" evidence="11">
    <location>
        <begin position="283"/>
        <end position="316"/>
    </location>
</feature>
<keyword evidence="2" id="KW-0433">Leucine-rich repeat</keyword>
<keyword evidence="3" id="KW-0479">Metal-binding</keyword>
<dbReference type="EMBL" id="PGOL01004715">
    <property type="protein sequence ID" value="PKI36700.1"/>
    <property type="molecule type" value="Genomic_DNA"/>
</dbReference>
<dbReference type="SUPFAM" id="SSF52540">
    <property type="entry name" value="P-loop containing nucleoside triphosphate hydrolases"/>
    <property type="match status" value="2"/>
</dbReference>
<comment type="caution">
    <text evidence="13">The sequence shown here is derived from an EMBL/GenBank/DDBJ whole genome shotgun (WGS) entry which is preliminary data.</text>
</comment>
<protein>
    <recommendedName>
        <fullName evidence="12">BED-type domain-containing protein</fullName>
    </recommendedName>
</protein>
<dbReference type="InterPro" id="IPR050905">
    <property type="entry name" value="Plant_NBS-LRR"/>
</dbReference>
<dbReference type="GO" id="GO:0006952">
    <property type="term" value="P:defense response"/>
    <property type="evidence" value="ECO:0007669"/>
    <property type="project" value="UniProtKB-KW"/>
</dbReference>
<evidence type="ECO:0000256" key="8">
    <source>
        <dbReference type="ARBA" id="ARBA00022833"/>
    </source>
</evidence>
<dbReference type="InterPro" id="IPR042197">
    <property type="entry name" value="Apaf_helical"/>
</dbReference>
<organism evidence="13 14">
    <name type="scientific">Punica granatum</name>
    <name type="common">Pomegranate</name>
    <dbReference type="NCBI Taxonomy" id="22663"/>
    <lineage>
        <taxon>Eukaryota</taxon>
        <taxon>Viridiplantae</taxon>
        <taxon>Streptophyta</taxon>
        <taxon>Embryophyta</taxon>
        <taxon>Tracheophyta</taxon>
        <taxon>Spermatophyta</taxon>
        <taxon>Magnoliopsida</taxon>
        <taxon>eudicotyledons</taxon>
        <taxon>Gunneridae</taxon>
        <taxon>Pentapetalae</taxon>
        <taxon>rosids</taxon>
        <taxon>malvids</taxon>
        <taxon>Myrtales</taxon>
        <taxon>Lythraceae</taxon>
        <taxon>Punica</taxon>
    </lineage>
</organism>
<dbReference type="InterPro" id="IPR058922">
    <property type="entry name" value="WHD_DRP"/>
</dbReference>
<feature type="compositionally biased region" description="Polar residues" evidence="11">
    <location>
        <begin position="303"/>
        <end position="316"/>
    </location>
</feature>
<feature type="region of interest" description="Disordered" evidence="11">
    <location>
        <begin position="49"/>
        <end position="72"/>
    </location>
</feature>
<name>A0A2I0HYU2_PUNGR</name>
<dbReference type="InterPro" id="IPR002182">
    <property type="entry name" value="NB-ARC"/>
</dbReference>
<proteinExistence type="inferred from homology"/>
<evidence type="ECO:0000256" key="3">
    <source>
        <dbReference type="ARBA" id="ARBA00022723"/>
    </source>
</evidence>
<keyword evidence="6 10" id="KW-0863">Zinc-finger</keyword>
<dbReference type="InterPro" id="IPR027417">
    <property type="entry name" value="P-loop_NTPase"/>
</dbReference>
<dbReference type="Pfam" id="PF23559">
    <property type="entry name" value="WHD_DRP"/>
    <property type="match status" value="1"/>
</dbReference>
<dbReference type="InterPro" id="IPR003656">
    <property type="entry name" value="Znf_BED"/>
</dbReference>